<name>A0A0L8GC22_OCTBM</name>
<reference evidence="1" key="1">
    <citation type="submission" date="2015-07" db="EMBL/GenBank/DDBJ databases">
        <title>MeaNS - Measles Nucleotide Surveillance Program.</title>
        <authorList>
            <person name="Tran T."/>
            <person name="Druce J."/>
        </authorList>
    </citation>
    <scope>NUCLEOTIDE SEQUENCE</scope>
    <source>
        <strain evidence="1">UCB-OBI-ISO-001</strain>
        <tissue evidence="1">Gonad</tissue>
    </source>
</reference>
<dbReference type="EMBL" id="KQ422659">
    <property type="protein sequence ID" value="KOF74473.1"/>
    <property type="molecule type" value="Genomic_DNA"/>
</dbReference>
<accession>A0A0L8GC22</accession>
<sequence length="51" mass="5997">MCCSDFWIEMARSYPDVAKMDLRVLMPFPTIYECEIAFFTPCHQNEVTKST</sequence>
<evidence type="ECO:0008006" key="2">
    <source>
        <dbReference type="Google" id="ProtNLM"/>
    </source>
</evidence>
<gene>
    <name evidence="1" type="ORF">OCBIM_22036155mg</name>
</gene>
<proteinExistence type="predicted"/>
<organism evidence="1">
    <name type="scientific">Octopus bimaculoides</name>
    <name type="common">California two-spotted octopus</name>
    <dbReference type="NCBI Taxonomy" id="37653"/>
    <lineage>
        <taxon>Eukaryota</taxon>
        <taxon>Metazoa</taxon>
        <taxon>Spiralia</taxon>
        <taxon>Lophotrochozoa</taxon>
        <taxon>Mollusca</taxon>
        <taxon>Cephalopoda</taxon>
        <taxon>Coleoidea</taxon>
        <taxon>Octopodiformes</taxon>
        <taxon>Octopoda</taxon>
        <taxon>Incirrata</taxon>
        <taxon>Octopodidae</taxon>
        <taxon>Octopus</taxon>
    </lineage>
</organism>
<dbReference type="AlphaFoldDB" id="A0A0L8GC22"/>
<evidence type="ECO:0000313" key="1">
    <source>
        <dbReference type="EMBL" id="KOF74473.1"/>
    </source>
</evidence>
<protein>
    <recommendedName>
        <fullName evidence="2">HAT C-terminal dimerisation domain-containing protein</fullName>
    </recommendedName>
</protein>